<dbReference type="PANTHER" id="PTHR45526:SF1">
    <property type="entry name" value="TRANSCRIPTIONAL REGULATORY PROTEIN DCUR-RELATED"/>
    <property type="match status" value="1"/>
</dbReference>
<dbReference type="GO" id="GO:0000156">
    <property type="term" value="F:phosphorelay response regulator activity"/>
    <property type="evidence" value="ECO:0007669"/>
    <property type="project" value="TreeGrafter"/>
</dbReference>
<protein>
    <submittedName>
        <fullName evidence="1">Uncharacterized protein</fullName>
    </submittedName>
</protein>
<dbReference type="SUPFAM" id="SSF46785">
    <property type="entry name" value="Winged helix' DNA-binding domain"/>
    <property type="match status" value="1"/>
</dbReference>
<accession>A0A4R1Q0E5</accession>
<gene>
    <name evidence="1" type="ORF">EV210_104160</name>
</gene>
<name>A0A4R1Q0E5_9FIRM</name>
<evidence type="ECO:0000313" key="1">
    <source>
        <dbReference type="EMBL" id="TCL38192.1"/>
    </source>
</evidence>
<dbReference type="InterPro" id="IPR036388">
    <property type="entry name" value="WH-like_DNA-bd_sf"/>
</dbReference>
<evidence type="ECO:0000313" key="2">
    <source>
        <dbReference type="Proteomes" id="UP000295063"/>
    </source>
</evidence>
<dbReference type="Gene3D" id="1.10.10.10">
    <property type="entry name" value="Winged helix-like DNA-binding domain superfamily/Winged helix DNA-binding domain"/>
    <property type="match status" value="1"/>
</dbReference>
<comment type="caution">
    <text evidence="1">The sequence shown here is derived from an EMBL/GenBank/DDBJ whole genome shotgun (WGS) entry which is preliminary data.</text>
</comment>
<dbReference type="AlphaFoldDB" id="A0A4R1Q0E5"/>
<dbReference type="InterPro" id="IPR036390">
    <property type="entry name" value="WH_DNA-bd_sf"/>
</dbReference>
<dbReference type="Proteomes" id="UP000295063">
    <property type="component" value="Unassembled WGS sequence"/>
</dbReference>
<organism evidence="1 2">
    <name type="scientific">Anaerospora hongkongensis</name>
    <dbReference type="NCBI Taxonomy" id="244830"/>
    <lineage>
        <taxon>Bacteria</taxon>
        <taxon>Bacillati</taxon>
        <taxon>Bacillota</taxon>
        <taxon>Negativicutes</taxon>
        <taxon>Selenomonadales</taxon>
        <taxon>Sporomusaceae</taxon>
        <taxon>Anaerospora</taxon>
    </lineage>
</organism>
<keyword evidence="2" id="KW-1185">Reference proteome</keyword>
<dbReference type="EMBL" id="SLUI01000004">
    <property type="protein sequence ID" value="TCL38192.1"/>
    <property type="molecule type" value="Genomic_DNA"/>
</dbReference>
<dbReference type="RefSeq" id="WP_132077794.1">
    <property type="nucleotide sequence ID" value="NZ_SLUI01000004.1"/>
</dbReference>
<dbReference type="PANTHER" id="PTHR45526">
    <property type="entry name" value="TRANSCRIPTIONAL REGULATORY PROTEIN DPIA"/>
    <property type="match status" value="1"/>
</dbReference>
<sequence>MNKLSAMRIVIECLELFLQEPREVALRDLASMMNITESAMMPVVKVLENKGYITIDTDHSMIRPGYKTNYGPLVPQGGQKGVNETTLLKIKETIRKIPADLDFSSSEFAVLSGLSRVTARRYLEFLVTNGILSKGNKHGEVGRPINKYRVIDKQVNHA</sequence>
<dbReference type="OrthoDB" id="9759232at2"/>
<dbReference type="InterPro" id="IPR051271">
    <property type="entry name" value="2C-system_Tx_regulators"/>
</dbReference>
<reference evidence="1 2" key="1">
    <citation type="submission" date="2019-03" db="EMBL/GenBank/DDBJ databases">
        <title>Genomic Encyclopedia of Type Strains, Phase IV (KMG-IV): sequencing the most valuable type-strain genomes for metagenomic binning, comparative biology and taxonomic classification.</title>
        <authorList>
            <person name="Goeker M."/>
        </authorList>
    </citation>
    <scope>NUCLEOTIDE SEQUENCE [LARGE SCALE GENOMIC DNA]</scope>
    <source>
        <strain evidence="1 2">DSM 15969</strain>
    </source>
</reference>
<proteinExistence type="predicted"/>